<dbReference type="EC" id="4.2.1.9" evidence="8"/>
<dbReference type="InterPro" id="IPR056740">
    <property type="entry name" value="ILV_EDD_C"/>
</dbReference>
<accession>A1WRG5</accession>
<evidence type="ECO:0000259" key="6">
    <source>
        <dbReference type="Pfam" id="PF00920"/>
    </source>
</evidence>
<dbReference type="eggNOG" id="COG0129">
    <property type="taxonomic scope" value="Bacteria"/>
</dbReference>
<dbReference type="GeneID" id="76462822"/>
<dbReference type="GO" id="GO:0005829">
    <property type="term" value="C:cytosol"/>
    <property type="evidence" value="ECO:0007669"/>
    <property type="project" value="TreeGrafter"/>
</dbReference>
<dbReference type="AlphaFoldDB" id="A1WRG5"/>
<reference evidence="9" key="1">
    <citation type="submission" date="2006-12" db="EMBL/GenBank/DDBJ databases">
        <title>Complete sequence of chromosome 1 of Verminephrobacter eiseniae EF01-2.</title>
        <authorList>
            <person name="Copeland A."/>
            <person name="Lucas S."/>
            <person name="Lapidus A."/>
            <person name="Barry K."/>
            <person name="Detter J.C."/>
            <person name="Glavina del Rio T."/>
            <person name="Dalin E."/>
            <person name="Tice H."/>
            <person name="Pitluck S."/>
            <person name="Chertkov O."/>
            <person name="Brettin T."/>
            <person name="Bruce D."/>
            <person name="Han C."/>
            <person name="Tapia R."/>
            <person name="Gilna P."/>
            <person name="Schmutz J."/>
            <person name="Larimer F."/>
            <person name="Land M."/>
            <person name="Hauser L."/>
            <person name="Kyrpides N."/>
            <person name="Kim E."/>
            <person name="Stahl D."/>
            <person name="Richardson P."/>
        </authorList>
    </citation>
    <scope>NUCLEOTIDE SEQUENCE [LARGE SCALE GENOMIC DNA]</scope>
    <source>
        <strain evidence="9">EF01-2</strain>
    </source>
</reference>
<keyword evidence="5 8" id="KW-0456">Lyase</keyword>
<dbReference type="Gene3D" id="3.50.30.80">
    <property type="entry name" value="IlvD/EDD C-terminal domain-like"/>
    <property type="match status" value="1"/>
</dbReference>
<dbReference type="InterPro" id="IPR042096">
    <property type="entry name" value="Dihydro-acid_dehy_C"/>
</dbReference>
<dbReference type="PANTHER" id="PTHR43661:SF3">
    <property type="entry name" value="D-XYLONATE DEHYDRATASE YAGF-RELATED"/>
    <property type="match status" value="1"/>
</dbReference>
<dbReference type="Pfam" id="PF24877">
    <property type="entry name" value="ILV_EDD_C"/>
    <property type="match status" value="1"/>
</dbReference>
<comment type="similarity">
    <text evidence="1">Belongs to the IlvD/Edd family.</text>
</comment>
<protein>
    <submittedName>
        <fullName evidence="8">Dihydroxyacid dehydratase</fullName>
        <ecNumber evidence="8">4.2.1.9</ecNumber>
    </submittedName>
</protein>
<dbReference type="InterPro" id="IPR037237">
    <property type="entry name" value="IlvD/EDD_N"/>
</dbReference>
<gene>
    <name evidence="8" type="ordered locus">Veis_4523</name>
</gene>
<sequence length="562" mass="58475">MRNYRSNFEPGTTRWAIRRAQWRALGIPESDMHKPKIAIINSSSEMSICFSHLDEVAGIVRQAILDAGGLPFIVKTTAPSDFITGAGRGGRYLMPARDLLVNDIEVAVEGAVLDGMVCLSSCDKTAPAHLMAAARLNIPSILVIGGYQGCGQRAGRPVDIEDVFESVGALAAGKISIQDITDLSEVAVQGPGVCAGMGTANTMHIMAEALGMALPGSAPVAARSARMKELARAAGRRIVGLVDEDLRPKDIMTPAAFANAIRVGLAVSGSINLLRHLQAIATEGEIDVDMFQLMDALGRSAQGTRAVPLLCAIKPNGPGRIEHLEAAGGAIAVMKELESLLDAEVLTVTGRTLRENLAGIEVLDAQIIGSLTRPIGPGPSVVILKGSLAPDGAVMKLGLGGKQSAFRGVCRVFESQEDAMAALSNGEITSGQVIVLRGLGARGGPGVASASWFVAAVNGAHLGDDIAVITDGQFSGLNHGFTIGQVLPEAADGGPIALVRDGDTVAIDIAGRTVDLLLDACEWQARRAALAPFVPGEKKGWLSLYQHLVQPLSKGGTLKARG</sequence>
<dbReference type="SUPFAM" id="SSF143975">
    <property type="entry name" value="IlvD/EDD N-terminal domain-like"/>
    <property type="match status" value="1"/>
</dbReference>
<keyword evidence="3" id="KW-0408">Iron</keyword>
<evidence type="ECO:0000256" key="4">
    <source>
        <dbReference type="ARBA" id="ARBA00023014"/>
    </source>
</evidence>
<dbReference type="GO" id="GO:0046872">
    <property type="term" value="F:metal ion binding"/>
    <property type="evidence" value="ECO:0007669"/>
    <property type="project" value="UniProtKB-KW"/>
</dbReference>
<dbReference type="PROSITE" id="PS00886">
    <property type="entry name" value="ILVD_EDD_1"/>
    <property type="match status" value="1"/>
</dbReference>
<evidence type="ECO:0000256" key="2">
    <source>
        <dbReference type="ARBA" id="ARBA00022723"/>
    </source>
</evidence>
<evidence type="ECO:0000256" key="5">
    <source>
        <dbReference type="ARBA" id="ARBA00023239"/>
    </source>
</evidence>
<evidence type="ECO:0000313" key="9">
    <source>
        <dbReference type="Proteomes" id="UP000000374"/>
    </source>
</evidence>
<name>A1WRG5_VEREI</name>
<dbReference type="SUPFAM" id="SSF52016">
    <property type="entry name" value="LeuD/IlvD-like"/>
    <property type="match status" value="1"/>
</dbReference>
<dbReference type="STRING" id="391735.Veis_4523"/>
<dbReference type="InterPro" id="IPR020558">
    <property type="entry name" value="DiOHA_6PGluconate_deHydtase_CS"/>
</dbReference>
<feature type="domain" description="Dihydroxy-acid/6-phosphogluconate dehydratase C-terminal" evidence="7">
    <location>
        <begin position="366"/>
        <end position="555"/>
    </location>
</feature>
<dbReference type="RefSeq" id="WP_011812206.1">
    <property type="nucleotide sequence ID" value="NC_008786.1"/>
</dbReference>
<organism evidence="8 9">
    <name type="scientific">Verminephrobacter eiseniae (strain EF01-2)</name>
    <dbReference type="NCBI Taxonomy" id="391735"/>
    <lineage>
        <taxon>Bacteria</taxon>
        <taxon>Pseudomonadati</taxon>
        <taxon>Pseudomonadota</taxon>
        <taxon>Betaproteobacteria</taxon>
        <taxon>Burkholderiales</taxon>
        <taxon>Comamonadaceae</taxon>
        <taxon>Verminephrobacter</taxon>
    </lineage>
</organism>
<keyword evidence="4" id="KW-0411">Iron-sulfur</keyword>
<dbReference type="GO" id="GO:0004160">
    <property type="term" value="F:dihydroxy-acid dehydratase activity"/>
    <property type="evidence" value="ECO:0007669"/>
    <property type="project" value="UniProtKB-EC"/>
</dbReference>
<dbReference type="PANTHER" id="PTHR43661">
    <property type="entry name" value="D-XYLONATE DEHYDRATASE"/>
    <property type="match status" value="1"/>
</dbReference>
<keyword evidence="2" id="KW-0479">Metal-binding</keyword>
<dbReference type="Proteomes" id="UP000000374">
    <property type="component" value="Chromosome"/>
</dbReference>
<evidence type="ECO:0000256" key="3">
    <source>
        <dbReference type="ARBA" id="ARBA00023004"/>
    </source>
</evidence>
<dbReference type="EMBL" id="CP000542">
    <property type="protein sequence ID" value="ABM60222.1"/>
    <property type="molecule type" value="Genomic_DNA"/>
</dbReference>
<dbReference type="HOGENOM" id="CLU_014271_4_2_4"/>
<feature type="domain" description="Dihydroxy-acid/6-phosphogluconate dehydratase N-terminal" evidence="6">
    <location>
        <begin position="34"/>
        <end position="356"/>
    </location>
</feature>
<evidence type="ECO:0000313" key="8">
    <source>
        <dbReference type="EMBL" id="ABM60222.1"/>
    </source>
</evidence>
<dbReference type="OrthoDB" id="9807077at2"/>
<evidence type="ECO:0000259" key="7">
    <source>
        <dbReference type="Pfam" id="PF24877"/>
    </source>
</evidence>
<evidence type="ECO:0000256" key="1">
    <source>
        <dbReference type="ARBA" id="ARBA00006486"/>
    </source>
</evidence>
<proteinExistence type="inferred from homology"/>
<dbReference type="KEGG" id="vei:Veis_4523"/>
<dbReference type="FunFam" id="3.50.30.80:FF:000001">
    <property type="entry name" value="Dihydroxy-acid dehydratase"/>
    <property type="match status" value="1"/>
</dbReference>
<dbReference type="InterPro" id="IPR000581">
    <property type="entry name" value="ILV_EDD_N"/>
</dbReference>
<dbReference type="GO" id="GO:0051536">
    <property type="term" value="F:iron-sulfur cluster binding"/>
    <property type="evidence" value="ECO:0007669"/>
    <property type="project" value="UniProtKB-KW"/>
</dbReference>
<keyword evidence="9" id="KW-1185">Reference proteome</keyword>
<dbReference type="Pfam" id="PF00920">
    <property type="entry name" value="ILVD_EDD_N"/>
    <property type="match status" value="1"/>
</dbReference>